<dbReference type="AlphaFoldDB" id="A0A0C9TNA0"/>
<keyword evidence="11" id="KW-1185">Reference proteome</keyword>
<evidence type="ECO:0000256" key="3">
    <source>
        <dbReference type="ARBA" id="ARBA00022723"/>
    </source>
</evidence>
<dbReference type="CDD" id="cd11377">
    <property type="entry name" value="Pro-peptidase_S53"/>
    <property type="match status" value="1"/>
</dbReference>
<dbReference type="InterPro" id="IPR030400">
    <property type="entry name" value="Sedolisin_dom"/>
</dbReference>
<keyword evidence="3 8" id="KW-0479">Metal-binding</keyword>
<sequence length="507" mass="53788">MHEQILSAPLGFIDNDPAPASSLLSLCISLVSNNLPGLENTLYATANPGSPSYGKYLSAQQVQTFITPTTDSLSAFNSFLNSNKITAQPISAAKDWWNMTLPVEKANSLFCMQYFTFTEQNSGKQTVRTLSYSIPASLKGHISVIHPTVNFPQLTSKGKIGFSAPRAQTQFGQLNSSASTAPIIPCSERLTPPRHIAIIIWDSVHASSNLDIQHTVGMANNVPTIFVSVGEDFQDDDLMGSLDLIQFVGKRVLSQPFLLQAMAATRILLPAIWQCAAQFAVLRVLCYMLIISRHREFCNAIMQLTARGTSVLFASGDGGVSGGENQDCTQFIPTFPAGCPYVTSVGATVNTNGAAPETAASLSTGGFSNIFPIPSYQTNAVKNYLSTLGGTNSGLFNASGCRFPDVSAVGQSIVIVDNTERELVDGTPCASPIFASVIALVNAQRMSSGKGPLGFLNPLLYNTSHILNDITSGSNPGCGTDGFPASIGWDPVTGLGTPNFNNLIGLP</sequence>
<feature type="domain" description="Peptidase S53" evidence="9">
    <location>
        <begin position="132"/>
        <end position="507"/>
    </location>
</feature>
<dbReference type="GO" id="GO:0006508">
    <property type="term" value="P:proteolysis"/>
    <property type="evidence" value="ECO:0007669"/>
    <property type="project" value="UniProtKB-KW"/>
</dbReference>
<dbReference type="Proteomes" id="UP000054279">
    <property type="component" value="Unassembled WGS sequence"/>
</dbReference>
<comment type="cofactor">
    <cofactor evidence="8">
        <name>Ca(2+)</name>
        <dbReference type="ChEBI" id="CHEBI:29108"/>
    </cofactor>
    <text evidence="8">Binds 1 Ca(2+) ion per subunit.</text>
</comment>
<dbReference type="GO" id="GO:0004252">
    <property type="term" value="F:serine-type endopeptidase activity"/>
    <property type="evidence" value="ECO:0007669"/>
    <property type="project" value="InterPro"/>
</dbReference>
<keyword evidence="4" id="KW-0378">Hydrolase</keyword>
<reference evidence="10 11" key="1">
    <citation type="submission" date="2014-06" db="EMBL/GenBank/DDBJ databases">
        <title>Evolutionary Origins and Diversification of the Mycorrhizal Mutualists.</title>
        <authorList>
            <consortium name="DOE Joint Genome Institute"/>
            <consortium name="Mycorrhizal Genomics Consortium"/>
            <person name="Kohler A."/>
            <person name="Kuo A."/>
            <person name="Nagy L.G."/>
            <person name="Floudas D."/>
            <person name="Copeland A."/>
            <person name="Barry K.W."/>
            <person name="Cichocki N."/>
            <person name="Veneault-Fourrey C."/>
            <person name="LaButti K."/>
            <person name="Lindquist E.A."/>
            <person name="Lipzen A."/>
            <person name="Lundell T."/>
            <person name="Morin E."/>
            <person name="Murat C."/>
            <person name="Riley R."/>
            <person name="Ohm R."/>
            <person name="Sun H."/>
            <person name="Tunlid A."/>
            <person name="Henrissat B."/>
            <person name="Grigoriev I.V."/>
            <person name="Hibbett D.S."/>
            <person name="Martin F."/>
        </authorList>
    </citation>
    <scope>NUCLEOTIDE SEQUENCE [LARGE SCALE GENOMIC DNA]</scope>
    <source>
        <strain evidence="10 11">SS14</strain>
    </source>
</reference>
<organism evidence="10 11">
    <name type="scientific">Sphaerobolus stellatus (strain SS14)</name>
    <dbReference type="NCBI Taxonomy" id="990650"/>
    <lineage>
        <taxon>Eukaryota</taxon>
        <taxon>Fungi</taxon>
        <taxon>Dikarya</taxon>
        <taxon>Basidiomycota</taxon>
        <taxon>Agaricomycotina</taxon>
        <taxon>Agaricomycetes</taxon>
        <taxon>Phallomycetidae</taxon>
        <taxon>Geastrales</taxon>
        <taxon>Sphaerobolaceae</taxon>
        <taxon>Sphaerobolus</taxon>
    </lineage>
</organism>
<dbReference type="InterPro" id="IPR050819">
    <property type="entry name" value="Tripeptidyl-peptidase_I"/>
</dbReference>
<evidence type="ECO:0000256" key="7">
    <source>
        <dbReference type="ARBA" id="ARBA00023145"/>
    </source>
</evidence>
<dbReference type="SMART" id="SM00944">
    <property type="entry name" value="Pro-kuma_activ"/>
    <property type="match status" value="1"/>
</dbReference>
<dbReference type="HOGENOM" id="CLU_013783_3_1_1"/>
<dbReference type="PANTHER" id="PTHR14218:SF15">
    <property type="entry name" value="TRIPEPTIDYL-PEPTIDASE 1"/>
    <property type="match status" value="1"/>
</dbReference>
<evidence type="ECO:0000256" key="1">
    <source>
        <dbReference type="ARBA" id="ARBA00004239"/>
    </source>
</evidence>
<dbReference type="GO" id="GO:0008240">
    <property type="term" value="F:tripeptidyl-peptidase activity"/>
    <property type="evidence" value="ECO:0007669"/>
    <property type="project" value="TreeGrafter"/>
</dbReference>
<gene>
    <name evidence="10" type="ORF">M422DRAFT_266850</name>
</gene>
<protein>
    <recommendedName>
        <fullName evidence="9">Peptidase S53 domain-containing protein</fullName>
    </recommendedName>
</protein>
<dbReference type="InterPro" id="IPR036852">
    <property type="entry name" value="Peptidase_S8/S53_dom_sf"/>
</dbReference>
<evidence type="ECO:0000313" key="11">
    <source>
        <dbReference type="Proteomes" id="UP000054279"/>
    </source>
</evidence>
<dbReference type="SUPFAM" id="SSF54897">
    <property type="entry name" value="Protease propeptides/inhibitors"/>
    <property type="match status" value="1"/>
</dbReference>
<feature type="binding site" evidence="8">
    <location>
        <position position="469"/>
    </location>
    <ligand>
        <name>Ca(2+)</name>
        <dbReference type="ChEBI" id="CHEBI:29108"/>
    </ligand>
</feature>
<keyword evidence="7" id="KW-0865">Zymogen</keyword>
<evidence type="ECO:0000256" key="2">
    <source>
        <dbReference type="ARBA" id="ARBA00022670"/>
    </source>
</evidence>
<dbReference type="Pfam" id="PF09286">
    <property type="entry name" value="Pro-kuma_activ"/>
    <property type="match status" value="1"/>
</dbReference>
<dbReference type="EMBL" id="KN837242">
    <property type="protein sequence ID" value="KIJ31473.1"/>
    <property type="molecule type" value="Genomic_DNA"/>
</dbReference>
<keyword evidence="2" id="KW-0645">Protease</keyword>
<name>A0A0C9TNA0_SPHS4</name>
<dbReference type="PROSITE" id="PS51695">
    <property type="entry name" value="SEDOLISIN"/>
    <property type="match status" value="1"/>
</dbReference>
<accession>A0A0C9TNA0</accession>
<keyword evidence="6 8" id="KW-0106">Calcium</keyword>
<dbReference type="InterPro" id="IPR015366">
    <property type="entry name" value="S53_propep"/>
</dbReference>
<dbReference type="Gene3D" id="3.40.50.200">
    <property type="entry name" value="Peptidase S8/S53 domain"/>
    <property type="match status" value="1"/>
</dbReference>
<keyword evidence="5" id="KW-0720">Serine protease</keyword>
<comment type="caution">
    <text evidence="8">Lacks conserved residue(s) required for the propagation of feature annotation.</text>
</comment>
<feature type="binding site" evidence="8">
    <location>
        <position position="488"/>
    </location>
    <ligand>
        <name>Ca(2+)</name>
        <dbReference type="ChEBI" id="CHEBI:29108"/>
    </ligand>
</feature>
<dbReference type="GO" id="GO:0005576">
    <property type="term" value="C:extracellular region"/>
    <property type="evidence" value="ECO:0007669"/>
    <property type="project" value="UniProtKB-SubCell"/>
</dbReference>
<evidence type="ECO:0000256" key="8">
    <source>
        <dbReference type="PROSITE-ProRule" id="PRU01032"/>
    </source>
</evidence>
<feature type="binding site" evidence="8">
    <location>
        <position position="490"/>
    </location>
    <ligand>
        <name>Ca(2+)</name>
        <dbReference type="ChEBI" id="CHEBI:29108"/>
    </ligand>
</feature>
<proteinExistence type="predicted"/>
<evidence type="ECO:0000313" key="10">
    <source>
        <dbReference type="EMBL" id="KIJ31473.1"/>
    </source>
</evidence>
<feature type="binding site" evidence="8">
    <location>
        <position position="470"/>
    </location>
    <ligand>
        <name>Ca(2+)</name>
        <dbReference type="ChEBI" id="CHEBI:29108"/>
    </ligand>
</feature>
<dbReference type="GO" id="GO:0046872">
    <property type="term" value="F:metal ion binding"/>
    <property type="evidence" value="ECO:0007669"/>
    <property type="project" value="UniProtKB-UniRule"/>
</dbReference>
<comment type="subcellular location">
    <subcellularLocation>
        <location evidence="1">Secreted</location>
        <location evidence="1">Extracellular space</location>
    </subcellularLocation>
</comment>
<dbReference type="CDD" id="cd04056">
    <property type="entry name" value="Peptidases_S53"/>
    <property type="match status" value="1"/>
</dbReference>
<evidence type="ECO:0000256" key="5">
    <source>
        <dbReference type="ARBA" id="ARBA00022825"/>
    </source>
</evidence>
<dbReference type="OrthoDB" id="409122at2759"/>
<evidence type="ECO:0000259" key="9">
    <source>
        <dbReference type="PROSITE" id="PS51695"/>
    </source>
</evidence>
<dbReference type="SUPFAM" id="SSF52743">
    <property type="entry name" value="Subtilisin-like"/>
    <property type="match status" value="1"/>
</dbReference>
<dbReference type="PANTHER" id="PTHR14218">
    <property type="entry name" value="PROTEASE S8 TRIPEPTIDYL PEPTIDASE I CLN2"/>
    <property type="match status" value="1"/>
</dbReference>
<evidence type="ECO:0000256" key="6">
    <source>
        <dbReference type="ARBA" id="ARBA00022837"/>
    </source>
</evidence>
<evidence type="ECO:0000256" key="4">
    <source>
        <dbReference type="ARBA" id="ARBA00022801"/>
    </source>
</evidence>